<keyword evidence="2" id="KW-1185">Reference proteome</keyword>
<name>A0A2Z4FJQ7_9DELT</name>
<protein>
    <submittedName>
        <fullName evidence="1">Uncharacterized protein</fullName>
    </submittedName>
</protein>
<dbReference type="RefSeq" id="WP_111333350.1">
    <property type="nucleotide sequence ID" value="NZ_CP030032.1"/>
</dbReference>
<dbReference type="Proteomes" id="UP000249799">
    <property type="component" value="Chromosome"/>
</dbReference>
<proteinExistence type="predicted"/>
<accession>A0A2Z4FJQ7</accession>
<dbReference type="KEGG" id="bsed:DN745_07085"/>
<reference evidence="1 2" key="1">
    <citation type="submission" date="2018-06" db="EMBL/GenBank/DDBJ databases">
        <title>Lujinxingia sediminis gen. nov. sp. nov., a new facultative anaerobic member of the class Deltaproteobacteria, and proposal of Lujinxingaceae fam. nov.</title>
        <authorList>
            <person name="Guo L.-Y."/>
            <person name="Li C.-M."/>
            <person name="Wang S."/>
            <person name="Du Z.-J."/>
        </authorList>
    </citation>
    <scope>NUCLEOTIDE SEQUENCE [LARGE SCALE GENOMIC DNA]</scope>
    <source>
        <strain evidence="1 2">FA350</strain>
    </source>
</reference>
<dbReference type="AlphaFoldDB" id="A0A2Z4FJQ7"/>
<sequence>MKTRCFNIVPKALTLLAILSLVAPGCVDSERTDEPSWAGSDPGDALACVQSDAARCAEAPGCRWVGGVGCLSNAELPGAQLPQGFVFDGEYDGTLVPGDALGGGKKQKSKMQVMHYGDGKQVCGEFTFELSVDAESAELYFSVEGRVLRDEIAIALSNPRCVPAGSGTLCERVLGSGESSPEKYLTRAFFQDNRLLFTPALPAREALEHSRPRLDGGALFDLTYMRPHDGFKPSEVSPIKGCGE</sequence>
<dbReference type="EMBL" id="CP030032">
    <property type="protein sequence ID" value="AWV89110.1"/>
    <property type="molecule type" value="Genomic_DNA"/>
</dbReference>
<organism evidence="1 2">
    <name type="scientific">Bradymonas sediminis</name>
    <dbReference type="NCBI Taxonomy" id="1548548"/>
    <lineage>
        <taxon>Bacteria</taxon>
        <taxon>Deltaproteobacteria</taxon>
        <taxon>Bradymonadales</taxon>
        <taxon>Bradymonadaceae</taxon>
        <taxon>Bradymonas</taxon>
    </lineage>
</organism>
<evidence type="ECO:0000313" key="2">
    <source>
        <dbReference type="Proteomes" id="UP000249799"/>
    </source>
</evidence>
<gene>
    <name evidence="1" type="ORF">DN745_07085</name>
</gene>
<evidence type="ECO:0000313" key="1">
    <source>
        <dbReference type="EMBL" id="AWV89110.1"/>
    </source>
</evidence>